<keyword evidence="3" id="KW-1185">Reference proteome</keyword>
<reference evidence="2 3" key="1">
    <citation type="submission" date="2020-01" db="EMBL/GenBank/DDBJ databases">
        <title>Genome sequence of Desulfovibrio aerotolerans DSM 16695(T).</title>
        <authorList>
            <person name="Karnachuk O."/>
            <person name="Avakyan M."/>
            <person name="Mardanov A."/>
            <person name="Kadnikov V."/>
            <person name="Ravin N."/>
        </authorList>
    </citation>
    <scope>NUCLEOTIDE SEQUENCE [LARGE SCALE GENOMIC DNA]</scope>
    <source>
        <strain evidence="2 3">DSM 16695</strain>
    </source>
</reference>
<organism evidence="2 3">
    <name type="scientific">Solidesulfovibrio aerotolerans</name>
    <dbReference type="NCBI Taxonomy" id="295255"/>
    <lineage>
        <taxon>Bacteria</taxon>
        <taxon>Pseudomonadati</taxon>
        <taxon>Thermodesulfobacteriota</taxon>
        <taxon>Desulfovibrionia</taxon>
        <taxon>Desulfovibrionales</taxon>
        <taxon>Desulfovibrionaceae</taxon>
        <taxon>Solidesulfovibrio</taxon>
    </lineage>
</organism>
<keyword evidence="1" id="KW-0472">Membrane</keyword>
<feature type="transmembrane region" description="Helical" evidence="1">
    <location>
        <begin position="356"/>
        <end position="379"/>
    </location>
</feature>
<feature type="transmembrane region" description="Helical" evidence="1">
    <location>
        <begin position="74"/>
        <end position="101"/>
    </location>
</feature>
<name>A0A7C9IMC0_9BACT</name>
<feature type="transmembrane region" description="Helical" evidence="1">
    <location>
        <begin position="196"/>
        <end position="215"/>
    </location>
</feature>
<feature type="transmembrane region" description="Helical" evidence="1">
    <location>
        <begin position="16"/>
        <end position="37"/>
    </location>
</feature>
<evidence type="ECO:0000313" key="2">
    <source>
        <dbReference type="EMBL" id="MYL83486.1"/>
    </source>
</evidence>
<accession>A0A7C9IMC0</accession>
<dbReference type="InterPro" id="IPR025291">
    <property type="entry name" value="DUF4153"/>
</dbReference>
<dbReference type="Proteomes" id="UP000482487">
    <property type="component" value="Unassembled WGS sequence"/>
</dbReference>
<comment type="caution">
    <text evidence="2">The sequence shown here is derived from an EMBL/GenBank/DDBJ whole genome shotgun (WGS) entry which is preliminary data.</text>
</comment>
<keyword evidence="1" id="KW-1133">Transmembrane helix</keyword>
<feature type="transmembrane region" description="Helical" evidence="1">
    <location>
        <begin position="43"/>
        <end position="62"/>
    </location>
</feature>
<proteinExistence type="predicted"/>
<feature type="transmembrane region" description="Helical" evidence="1">
    <location>
        <begin position="153"/>
        <end position="176"/>
    </location>
</feature>
<dbReference type="RefSeq" id="WP_160960788.1">
    <property type="nucleotide sequence ID" value="NZ_WVUD01000015.1"/>
</dbReference>
<evidence type="ECO:0000256" key="1">
    <source>
        <dbReference type="SAM" id="Phobius"/>
    </source>
</evidence>
<gene>
    <name evidence="2" type="ORF">GTA51_10155</name>
</gene>
<dbReference type="OrthoDB" id="9767931at2"/>
<feature type="transmembrane region" description="Helical" evidence="1">
    <location>
        <begin position="292"/>
        <end position="313"/>
    </location>
</feature>
<dbReference type="EMBL" id="WVUD01000015">
    <property type="protein sequence ID" value="MYL83486.1"/>
    <property type="molecule type" value="Genomic_DNA"/>
</dbReference>
<keyword evidence="1" id="KW-0812">Transmembrane</keyword>
<feature type="transmembrane region" description="Helical" evidence="1">
    <location>
        <begin position="241"/>
        <end position="263"/>
    </location>
</feature>
<sequence length="512" mass="56403">MAAVCLKITRPVSPQAWLYLHAGAAGVCLVLADWLFFRHTIGISFAQFLFFLALVCACVNPLRATAKEIKRAIMILAAGLAAVVYDFNFLSFCFGTAAMALYSQMLSGAKLARWPDRIRQYWRFLWVGYLWLPRDIGRALLLWRARRPRQPVFARLTLWVVPLVMGTIFLALFAAANPLIGKVWRVVDLHFLWRSLSPARVCFWLFVLGLVWPYLHMPSGRQPAMAGRGQTRHPISRRIDLGLLLNPAVLLRSLLVFNALFAVQTGLDMAYLWGGLRLPDTLSYADYAHNGAYPLCGVTIIAAAFVLASSATFGAAGPCGRLRTLLLLWVGQNLFLVLSSVLRLDLYVAAYSLTTLRVAAFLWMGLVGLGLFLICLKIVYHKSSAWLIGVNALAVGVTLYCCCFVNFPLLIGQYNIAHASPQGVDGPSKLDEAYLIGLGPQAIPALDAAIAASSLGGRDATRLERARRSYAKALRAQQQDWRAFGLEAWGLTRYLDSTAASDAPHPSDGPEQ</sequence>
<protein>
    <submittedName>
        <fullName evidence="2">DUF4173 domain-containing protein</fullName>
    </submittedName>
</protein>
<evidence type="ECO:0000313" key="3">
    <source>
        <dbReference type="Proteomes" id="UP000482487"/>
    </source>
</evidence>
<feature type="transmembrane region" description="Helical" evidence="1">
    <location>
        <begin position="386"/>
        <end position="411"/>
    </location>
</feature>
<dbReference type="Pfam" id="PF13687">
    <property type="entry name" value="DUF4153"/>
    <property type="match status" value="1"/>
</dbReference>
<feature type="transmembrane region" description="Helical" evidence="1">
    <location>
        <begin position="325"/>
        <end position="344"/>
    </location>
</feature>
<dbReference type="AlphaFoldDB" id="A0A7C9IMC0"/>